<reference evidence="3" key="1">
    <citation type="submission" date="2017-09" db="EMBL/GenBank/DDBJ databases">
        <title>Depth-based differentiation of microbial function through sediment-hosted aquifers and enrichment of novel symbionts in the deep terrestrial subsurface.</title>
        <authorList>
            <person name="Probst A.J."/>
            <person name="Ladd B."/>
            <person name="Jarett J.K."/>
            <person name="Geller-Mcgrath D.E."/>
            <person name="Sieber C.M.K."/>
            <person name="Emerson J.B."/>
            <person name="Anantharaman K."/>
            <person name="Thomas B.C."/>
            <person name="Malmstrom R."/>
            <person name="Stieglmeier M."/>
            <person name="Klingl A."/>
            <person name="Woyke T."/>
            <person name="Ryan C.M."/>
            <person name="Banfield J.F."/>
        </authorList>
    </citation>
    <scope>NUCLEOTIDE SEQUENCE [LARGE SCALE GENOMIC DNA]</scope>
</reference>
<sequence>MREKIKNSVTSTRNYLAIPVIALVLIVITTGTALAYDGGGARSTTNNRPAFAEMRPEHDAIREAVTNADYEAFKKAVADLPENAPHRPEIVDEASFNKLVEVHNLHEAGNDEAAKTIMEEMGFKPPFELGQGQGLGRGQGQAGVGRNAGRGDHMGQGMFDENDSERAELLRQAHELRSAGDRVGARALFDQLRKK</sequence>
<name>A0A2M7XD35_9BACT</name>
<dbReference type="Proteomes" id="UP000231263">
    <property type="component" value="Unassembled WGS sequence"/>
</dbReference>
<evidence type="ECO:0000313" key="2">
    <source>
        <dbReference type="EMBL" id="PJA45800.1"/>
    </source>
</evidence>
<evidence type="ECO:0000313" key="3">
    <source>
        <dbReference type="Proteomes" id="UP000231263"/>
    </source>
</evidence>
<feature type="region of interest" description="Disordered" evidence="1">
    <location>
        <begin position="134"/>
        <end position="156"/>
    </location>
</feature>
<comment type="caution">
    <text evidence="2">The sequence shown here is derived from an EMBL/GenBank/DDBJ whole genome shotgun (WGS) entry which is preliminary data.</text>
</comment>
<dbReference type="EMBL" id="PFWT01000025">
    <property type="protein sequence ID" value="PJA45800.1"/>
    <property type="molecule type" value="Genomic_DNA"/>
</dbReference>
<protein>
    <submittedName>
        <fullName evidence="2">Uncharacterized protein</fullName>
    </submittedName>
</protein>
<organism evidence="2 3">
    <name type="scientific">Candidatus Uhrbacteria bacterium CG_4_9_14_3_um_filter_41_35</name>
    <dbReference type="NCBI Taxonomy" id="1975034"/>
    <lineage>
        <taxon>Bacteria</taxon>
        <taxon>Candidatus Uhriibacteriota</taxon>
    </lineage>
</organism>
<accession>A0A2M7XD35</accession>
<proteinExistence type="predicted"/>
<dbReference type="AlphaFoldDB" id="A0A2M7XD35"/>
<evidence type="ECO:0000256" key="1">
    <source>
        <dbReference type="SAM" id="MobiDB-lite"/>
    </source>
</evidence>
<feature type="compositionally biased region" description="Gly residues" evidence="1">
    <location>
        <begin position="134"/>
        <end position="148"/>
    </location>
</feature>
<gene>
    <name evidence="2" type="ORF">CO173_04485</name>
</gene>